<accession>A0A8S1NUS6</accession>
<evidence type="ECO:0000313" key="2">
    <source>
        <dbReference type="EMBL" id="CAD8095952.1"/>
    </source>
</evidence>
<evidence type="ECO:0000256" key="1">
    <source>
        <dbReference type="PROSITE-ProRule" id="PRU00221"/>
    </source>
</evidence>
<sequence>MFKAKMIENEKDFYCQKKHGQPIHLVVLDPKLEKNQRLQCNQCMENFESNAKTIGLKKVIKIIEDIIDKNFKNLENITQQTVQDLSICIKSISELKTQFIKLFDSIISIAQDWIQDLLAQREQYNQYSFYDELDCFIKNQNTNYDSNIARIYNINRSWKTKLSNNLYQYIQDQEKVKFRDIKQKIININCSNLYQIYEIKLKSIEQSVQQKQCNSIVFDSSGSIMVSTEENDIKVWSFLDGKIKMLKKLQGHTNWVFCLVYSKKQNFFISCAEDKTIRCWKQLNQTEWISSQPYQQHTDFVTCIILNSNENILFSGSKDKSIKAWKVDINKNILTYMYSLNKHDNKVMALSLNQSETQLVSCGQNKNQIIIWERREQDKFEFKHFVKQSIQEEGLKIQFIKENQFIWVTGGKEKDKLQVFEVKQGEYIENQDKAIQLITNNLIVDQYRFPIVYNKERNLIIIRHKNFIYIIREMNNGKFKIVEQLNCDTIEIYGTITNNGQYLIYWDQKNQGYSTYELLYK</sequence>
<evidence type="ECO:0008006" key="4">
    <source>
        <dbReference type="Google" id="ProtNLM"/>
    </source>
</evidence>
<proteinExistence type="predicted"/>
<keyword evidence="1" id="KW-0853">WD repeat</keyword>
<dbReference type="PANTHER" id="PTHR19920:SF0">
    <property type="entry name" value="CYTOSOLIC IRON-SULFUR PROTEIN ASSEMBLY PROTEIN CIAO1-RELATED"/>
    <property type="match status" value="1"/>
</dbReference>
<comment type="caution">
    <text evidence="2">The sequence shown here is derived from an EMBL/GenBank/DDBJ whole genome shotgun (WGS) entry which is preliminary data.</text>
</comment>
<dbReference type="OMA" id="KIININC"/>
<dbReference type="EMBL" id="CAJJDM010000103">
    <property type="protein sequence ID" value="CAD8095952.1"/>
    <property type="molecule type" value="Genomic_DNA"/>
</dbReference>
<dbReference type="InterPro" id="IPR001680">
    <property type="entry name" value="WD40_rpt"/>
</dbReference>
<dbReference type="Pfam" id="PF00400">
    <property type="entry name" value="WD40"/>
    <property type="match status" value="2"/>
</dbReference>
<dbReference type="GO" id="GO:0016226">
    <property type="term" value="P:iron-sulfur cluster assembly"/>
    <property type="evidence" value="ECO:0007669"/>
    <property type="project" value="TreeGrafter"/>
</dbReference>
<dbReference type="PANTHER" id="PTHR19920">
    <property type="entry name" value="WD40 PROTEIN CIAO1"/>
    <property type="match status" value="1"/>
</dbReference>
<dbReference type="AlphaFoldDB" id="A0A8S1NUS6"/>
<feature type="repeat" description="WD" evidence="1">
    <location>
        <begin position="249"/>
        <end position="281"/>
    </location>
</feature>
<organism evidence="2 3">
    <name type="scientific">Paramecium primaurelia</name>
    <dbReference type="NCBI Taxonomy" id="5886"/>
    <lineage>
        <taxon>Eukaryota</taxon>
        <taxon>Sar</taxon>
        <taxon>Alveolata</taxon>
        <taxon>Ciliophora</taxon>
        <taxon>Intramacronucleata</taxon>
        <taxon>Oligohymenophorea</taxon>
        <taxon>Peniculida</taxon>
        <taxon>Parameciidae</taxon>
        <taxon>Paramecium</taxon>
    </lineage>
</organism>
<evidence type="ECO:0000313" key="3">
    <source>
        <dbReference type="Proteomes" id="UP000688137"/>
    </source>
</evidence>
<name>A0A8S1NUS6_PARPR</name>
<protein>
    <recommendedName>
        <fullName evidence="4">WD40-repeat-containing domain</fullName>
    </recommendedName>
</protein>
<dbReference type="PROSITE" id="PS50294">
    <property type="entry name" value="WD_REPEATS_REGION"/>
    <property type="match status" value="2"/>
</dbReference>
<keyword evidence="3" id="KW-1185">Reference proteome</keyword>
<gene>
    <name evidence="2" type="ORF">PPRIM_AZ9-3.1.T1000017</name>
</gene>
<dbReference type="Proteomes" id="UP000688137">
    <property type="component" value="Unassembled WGS sequence"/>
</dbReference>
<dbReference type="SMART" id="SM00320">
    <property type="entry name" value="WD40"/>
    <property type="match status" value="4"/>
</dbReference>
<dbReference type="GO" id="GO:0097361">
    <property type="term" value="C:cytosolic [4Fe-4S] assembly targeting complex"/>
    <property type="evidence" value="ECO:0007669"/>
    <property type="project" value="TreeGrafter"/>
</dbReference>
<feature type="repeat" description="WD" evidence="1">
    <location>
        <begin position="294"/>
        <end position="335"/>
    </location>
</feature>
<reference evidence="2" key="1">
    <citation type="submission" date="2021-01" db="EMBL/GenBank/DDBJ databases">
        <authorList>
            <consortium name="Genoscope - CEA"/>
            <person name="William W."/>
        </authorList>
    </citation>
    <scope>NUCLEOTIDE SEQUENCE</scope>
</reference>
<dbReference type="PROSITE" id="PS50082">
    <property type="entry name" value="WD_REPEATS_2"/>
    <property type="match status" value="2"/>
</dbReference>